<reference evidence="1 2" key="1">
    <citation type="submission" date="2014-04" db="EMBL/GenBank/DDBJ databases">
        <authorList>
            <consortium name="DOE Joint Genome Institute"/>
            <person name="Kuo A."/>
            <person name="Kohler A."/>
            <person name="Costa M.D."/>
            <person name="Nagy L.G."/>
            <person name="Floudas D."/>
            <person name="Copeland A."/>
            <person name="Barry K.W."/>
            <person name="Cichocki N."/>
            <person name="Veneault-Fourrey C."/>
            <person name="LaButti K."/>
            <person name="Lindquist E.A."/>
            <person name="Lipzen A."/>
            <person name="Lundell T."/>
            <person name="Morin E."/>
            <person name="Murat C."/>
            <person name="Sun H."/>
            <person name="Tunlid A."/>
            <person name="Henrissat B."/>
            <person name="Grigoriev I.V."/>
            <person name="Hibbett D.S."/>
            <person name="Martin F."/>
            <person name="Nordberg H.P."/>
            <person name="Cantor M.N."/>
            <person name="Hua S.X."/>
        </authorList>
    </citation>
    <scope>NUCLEOTIDE SEQUENCE [LARGE SCALE GENOMIC DNA]</scope>
    <source>
        <strain evidence="1 2">441</strain>
    </source>
</reference>
<accession>A0A0C9ZJ66</accession>
<evidence type="ECO:0000313" key="2">
    <source>
        <dbReference type="Proteomes" id="UP000054018"/>
    </source>
</evidence>
<dbReference type="EMBL" id="KN833774">
    <property type="protein sequence ID" value="KIK19988.1"/>
    <property type="molecule type" value="Genomic_DNA"/>
</dbReference>
<proteinExistence type="predicted"/>
<name>A0A0C9ZJ66_9AGAM</name>
<organism evidence="1 2">
    <name type="scientific">Pisolithus microcarpus 441</name>
    <dbReference type="NCBI Taxonomy" id="765257"/>
    <lineage>
        <taxon>Eukaryota</taxon>
        <taxon>Fungi</taxon>
        <taxon>Dikarya</taxon>
        <taxon>Basidiomycota</taxon>
        <taxon>Agaricomycotina</taxon>
        <taxon>Agaricomycetes</taxon>
        <taxon>Agaricomycetidae</taxon>
        <taxon>Boletales</taxon>
        <taxon>Sclerodermatineae</taxon>
        <taxon>Pisolithaceae</taxon>
        <taxon>Pisolithus</taxon>
    </lineage>
</organism>
<reference evidence="2" key="2">
    <citation type="submission" date="2015-01" db="EMBL/GenBank/DDBJ databases">
        <title>Evolutionary Origins and Diversification of the Mycorrhizal Mutualists.</title>
        <authorList>
            <consortium name="DOE Joint Genome Institute"/>
            <consortium name="Mycorrhizal Genomics Consortium"/>
            <person name="Kohler A."/>
            <person name="Kuo A."/>
            <person name="Nagy L.G."/>
            <person name="Floudas D."/>
            <person name="Copeland A."/>
            <person name="Barry K.W."/>
            <person name="Cichocki N."/>
            <person name="Veneault-Fourrey C."/>
            <person name="LaButti K."/>
            <person name="Lindquist E.A."/>
            <person name="Lipzen A."/>
            <person name="Lundell T."/>
            <person name="Morin E."/>
            <person name="Murat C."/>
            <person name="Riley R."/>
            <person name="Ohm R."/>
            <person name="Sun H."/>
            <person name="Tunlid A."/>
            <person name="Henrissat B."/>
            <person name="Grigoriev I.V."/>
            <person name="Hibbett D.S."/>
            <person name="Martin F."/>
        </authorList>
    </citation>
    <scope>NUCLEOTIDE SEQUENCE [LARGE SCALE GENOMIC DNA]</scope>
    <source>
        <strain evidence="2">441</strain>
    </source>
</reference>
<dbReference type="Proteomes" id="UP000054018">
    <property type="component" value="Unassembled WGS sequence"/>
</dbReference>
<dbReference type="HOGENOM" id="CLU_2085742_0_0_1"/>
<keyword evidence="2" id="KW-1185">Reference proteome</keyword>
<gene>
    <name evidence="1" type="ORF">PISMIDRAFT_682742</name>
</gene>
<protein>
    <submittedName>
        <fullName evidence="1">Uncharacterized protein</fullName>
    </submittedName>
</protein>
<evidence type="ECO:0000313" key="1">
    <source>
        <dbReference type="EMBL" id="KIK19988.1"/>
    </source>
</evidence>
<dbReference type="AlphaFoldDB" id="A0A0C9ZJ66"/>
<sequence length="117" mass="13361">MLSSSMICCELKGVGDWRLRRYDVRKMKLLDVETVLGKTTGYAVLAHWGVEVTYKEMIALMKMEEQERNEVEKRYDYQKIASRAASILVDAEIYQMTLGAKPSKDRVKNIHSAPASS</sequence>